<dbReference type="GO" id="GO:0003824">
    <property type="term" value="F:catalytic activity"/>
    <property type="evidence" value="ECO:0007669"/>
    <property type="project" value="InterPro"/>
</dbReference>
<reference evidence="2 3" key="1">
    <citation type="submission" date="2016-05" db="EMBL/GenBank/DDBJ databases">
        <title>Non-Contiguous Finished Genome Sequence of Streptomyces parvulus 2297 Integrated Site-Specifically with Actinophage R4.</title>
        <authorList>
            <person name="Nishizawa T."/>
            <person name="Miura T."/>
            <person name="Harada C."/>
            <person name="Guo Y."/>
            <person name="Narisawa K."/>
            <person name="Ohta H."/>
            <person name="Takahashi H."/>
            <person name="Shirai M."/>
        </authorList>
    </citation>
    <scope>NUCLEOTIDE SEQUENCE [LARGE SCALE GENOMIC DNA]</scope>
    <source>
        <strain evidence="2 3">2297</strain>
        <plasmid evidence="3">pspa1</plasmid>
    </source>
</reference>
<dbReference type="GO" id="GO:0008610">
    <property type="term" value="P:lipid biosynthetic process"/>
    <property type="evidence" value="ECO:0007669"/>
    <property type="project" value="UniProtKB-ARBA"/>
</dbReference>
<dbReference type="Gene3D" id="3.30.559.10">
    <property type="entry name" value="Chloramphenicol acetyltransferase-like domain"/>
    <property type="match status" value="1"/>
</dbReference>
<feature type="region of interest" description="Disordered" evidence="1">
    <location>
        <begin position="432"/>
        <end position="488"/>
    </location>
</feature>
<dbReference type="GO" id="GO:0043041">
    <property type="term" value="P:amino acid activation for nonribosomal peptide biosynthetic process"/>
    <property type="evidence" value="ECO:0007669"/>
    <property type="project" value="TreeGrafter"/>
</dbReference>
<dbReference type="Gene3D" id="3.30.559.30">
    <property type="entry name" value="Nonribosomal peptide synthetase, condensation domain"/>
    <property type="match status" value="1"/>
</dbReference>
<accession>A0A191VAD9</accession>
<feature type="region of interest" description="Disordered" evidence="1">
    <location>
        <begin position="298"/>
        <end position="318"/>
    </location>
</feature>
<dbReference type="GO" id="GO:0005737">
    <property type="term" value="C:cytoplasm"/>
    <property type="evidence" value="ECO:0007669"/>
    <property type="project" value="TreeGrafter"/>
</dbReference>
<keyword evidence="2" id="KW-0614">Plasmid</keyword>
<feature type="region of interest" description="Disordered" evidence="1">
    <location>
        <begin position="580"/>
        <end position="603"/>
    </location>
</feature>
<feature type="compositionally biased region" description="Low complexity" evidence="1">
    <location>
        <begin position="436"/>
        <end position="467"/>
    </location>
</feature>
<dbReference type="GeneID" id="91309694"/>
<dbReference type="PANTHER" id="PTHR45527">
    <property type="entry name" value="NONRIBOSOMAL PEPTIDE SYNTHETASE"/>
    <property type="match status" value="1"/>
</dbReference>
<dbReference type="AlphaFoldDB" id="A0A191VAD9"/>
<dbReference type="GO" id="GO:0031177">
    <property type="term" value="F:phosphopantetheine binding"/>
    <property type="evidence" value="ECO:0007669"/>
    <property type="project" value="TreeGrafter"/>
</dbReference>
<dbReference type="InterPro" id="IPR023213">
    <property type="entry name" value="CAT-like_dom_sf"/>
</dbReference>
<dbReference type="InterPro" id="IPR001242">
    <property type="entry name" value="Condensation_dom"/>
</dbReference>
<feature type="compositionally biased region" description="Pro residues" evidence="1">
    <location>
        <begin position="588"/>
        <end position="603"/>
    </location>
</feature>
<evidence type="ECO:0000313" key="2">
    <source>
        <dbReference type="EMBL" id="ANJ11892.1"/>
    </source>
</evidence>
<dbReference type="KEGG" id="spav:Spa2297_32790"/>
<organism evidence="2 3">
    <name type="scientific">Streptomyces parvulus</name>
    <dbReference type="NCBI Taxonomy" id="146923"/>
    <lineage>
        <taxon>Bacteria</taxon>
        <taxon>Bacillati</taxon>
        <taxon>Actinomycetota</taxon>
        <taxon>Actinomycetes</taxon>
        <taxon>Kitasatosporales</taxon>
        <taxon>Streptomycetaceae</taxon>
        <taxon>Streptomyces</taxon>
    </lineage>
</organism>
<dbReference type="SUPFAM" id="SSF52777">
    <property type="entry name" value="CoA-dependent acyltransferases"/>
    <property type="match status" value="2"/>
</dbReference>
<dbReference type="Pfam" id="PF00668">
    <property type="entry name" value="Condensation"/>
    <property type="match status" value="1"/>
</dbReference>
<protein>
    <submittedName>
        <fullName evidence="2">Uncharacterized protein</fullName>
    </submittedName>
</protein>
<evidence type="ECO:0000313" key="3">
    <source>
        <dbReference type="Proteomes" id="UP000078468"/>
    </source>
</evidence>
<dbReference type="RefSeq" id="WP_064732219.1">
    <property type="nucleotide sequence ID" value="NZ_BMRX01000017.1"/>
</dbReference>
<proteinExistence type="predicted"/>
<geneLocation type="plasmid" evidence="3">
    <name>pspa1</name>
</geneLocation>
<dbReference type="GO" id="GO:0044550">
    <property type="term" value="P:secondary metabolite biosynthetic process"/>
    <property type="evidence" value="ECO:0007669"/>
    <property type="project" value="TreeGrafter"/>
</dbReference>
<sequence length="727" mass="76464">MTANHASPPQPGRDATATTVVLDLGPAPHGHPALEVHGPLDGDRLEAALDQVAVHHPDTLAWPNVVDHDGASHTLRLPPGAPAAFPWGLLADLLTHPVPGTRTVRSVPPTALQRELLADADAHPGRHVERLTWAWHGPLDLDRFRASWQSVVDRESVLRAAFGDGPDPLLLLHDDVNAEVLWLPEGTVGWPDLVEHDLRRGLDPRLPPALRVTVLGGGAGRGADTPSRVLLTYHHALLDDWSARLLVREFYRAYLAGGRLPGGERRPDIRDYVRWLHHQDPGPARDYWSHSAPRADAVSPVPLTDAPVPPTAAPGSATGRTEVRLDVALAERLTAWAAHWGSTESGVLQALWAVLLYRASGAQGPARVRFGVAVSGRGITLEGAERLPAPLRVPLPLSVEVDPHSTVATLLAEVRDRVLDMAAYEWVSPGQVRDWSTPAPATSAPVPSAAAAAHRSPARGTRDSGPGSPAPAPAAPQDGSLLVFEGGPRPVDDLSAELAARGVRVGRPEPLGARTAFPVTLVTRHDDDGGLVLTATHDHSPYADATEVLNDSASLLTEMPYLPADSTTVAELLRMLSTAPAAPGSAPAGPPPATPPGTPAEPPLVPLRPATAPGAGTVCLVQTPGLPRTRYERLAEAYRGPEAVTLLRPTADTADGGHTARHPLPDTGPLLVLAAFSGGGTAACEGARRVAADGERPPLVVLTGATTDDTTFARMLESVAARAGRPR</sequence>
<evidence type="ECO:0000256" key="1">
    <source>
        <dbReference type="SAM" id="MobiDB-lite"/>
    </source>
</evidence>
<gene>
    <name evidence="2" type="ORF">Spa2297_32790</name>
</gene>
<dbReference type="PANTHER" id="PTHR45527:SF1">
    <property type="entry name" value="FATTY ACID SYNTHASE"/>
    <property type="match status" value="1"/>
</dbReference>
<dbReference type="Proteomes" id="UP000078468">
    <property type="component" value="Plasmid pspa1"/>
</dbReference>
<dbReference type="EMBL" id="CP015867">
    <property type="protein sequence ID" value="ANJ11892.1"/>
    <property type="molecule type" value="Genomic_DNA"/>
</dbReference>
<name>A0A191VAD9_9ACTN</name>